<dbReference type="SUPFAM" id="SSF55811">
    <property type="entry name" value="Nudix"/>
    <property type="match status" value="1"/>
</dbReference>
<keyword evidence="2 3" id="KW-0378">Hydrolase</keyword>
<dbReference type="PANTHER" id="PTHR43046">
    <property type="entry name" value="GDP-MANNOSE MANNOSYL HYDROLASE"/>
    <property type="match status" value="1"/>
</dbReference>
<dbReference type="PRINTS" id="PR00502">
    <property type="entry name" value="NUDIXFAMILY"/>
</dbReference>
<evidence type="ECO:0000259" key="4">
    <source>
        <dbReference type="PROSITE" id="PS51462"/>
    </source>
</evidence>
<dbReference type="GO" id="GO:0016787">
    <property type="term" value="F:hydrolase activity"/>
    <property type="evidence" value="ECO:0007669"/>
    <property type="project" value="UniProtKB-KW"/>
</dbReference>
<sequence length="119" mass="13638">MAGYDFPGGGVNLGETIDEAFRREMKEETGLNAERGEILLCESDFFIHPISKKPYHTILVYYLCHDLKGEISDEHFEANEKQYSQKAEWVDIAKVRELTFYNPVDSPALIEKAEKYDSG</sequence>
<evidence type="ECO:0000256" key="2">
    <source>
        <dbReference type="ARBA" id="ARBA00022801"/>
    </source>
</evidence>
<dbReference type="PROSITE" id="PS00893">
    <property type="entry name" value="NUDIX_BOX"/>
    <property type="match status" value="1"/>
</dbReference>
<dbReference type="AlphaFoldDB" id="A0A1G2KX85"/>
<dbReference type="InterPro" id="IPR015797">
    <property type="entry name" value="NUDIX_hydrolase-like_dom_sf"/>
</dbReference>
<proteinExistence type="inferred from homology"/>
<dbReference type="InterPro" id="IPR020084">
    <property type="entry name" value="NUDIX_hydrolase_CS"/>
</dbReference>
<comment type="cofactor">
    <cofactor evidence="1">
        <name>Mg(2+)</name>
        <dbReference type="ChEBI" id="CHEBI:18420"/>
    </cofactor>
</comment>
<evidence type="ECO:0000313" key="6">
    <source>
        <dbReference type="Proteomes" id="UP000177177"/>
    </source>
</evidence>
<dbReference type="InterPro" id="IPR000086">
    <property type="entry name" value="NUDIX_hydrolase_dom"/>
</dbReference>
<organism evidence="5 6">
    <name type="scientific">Candidatus Sungbacteria bacterium RIFCSPHIGHO2_02_FULL_53_17</name>
    <dbReference type="NCBI Taxonomy" id="1802275"/>
    <lineage>
        <taxon>Bacteria</taxon>
        <taxon>Candidatus Sungiibacteriota</taxon>
    </lineage>
</organism>
<feature type="domain" description="Nudix hydrolase" evidence="4">
    <location>
        <begin position="1"/>
        <end position="111"/>
    </location>
</feature>
<dbReference type="Proteomes" id="UP000177177">
    <property type="component" value="Unassembled WGS sequence"/>
</dbReference>
<dbReference type="Gene3D" id="3.90.79.10">
    <property type="entry name" value="Nucleoside Triphosphate Pyrophosphohydrolase"/>
    <property type="match status" value="1"/>
</dbReference>
<evidence type="ECO:0000313" key="5">
    <source>
        <dbReference type="EMBL" id="OHA04053.1"/>
    </source>
</evidence>
<gene>
    <name evidence="5" type="ORF">A3C92_03740</name>
</gene>
<dbReference type="EMBL" id="MHQN01000005">
    <property type="protein sequence ID" value="OHA04053.1"/>
    <property type="molecule type" value="Genomic_DNA"/>
</dbReference>
<comment type="similarity">
    <text evidence="3">Belongs to the Nudix hydrolase family.</text>
</comment>
<dbReference type="InterPro" id="IPR020476">
    <property type="entry name" value="Nudix_hydrolase"/>
</dbReference>
<accession>A0A1G2KX85</accession>
<dbReference type="PANTHER" id="PTHR43046:SF14">
    <property type="entry name" value="MUTT_NUDIX FAMILY PROTEIN"/>
    <property type="match status" value="1"/>
</dbReference>
<name>A0A1G2KX85_9BACT</name>
<dbReference type="Pfam" id="PF00293">
    <property type="entry name" value="NUDIX"/>
    <property type="match status" value="1"/>
</dbReference>
<comment type="caution">
    <text evidence="5">The sequence shown here is derived from an EMBL/GenBank/DDBJ whole genome shotgun (WGS) entry which is preliminary data.</text>
</comment>
<evidence type="ECO:0000256" key="3">
    <source>
        <dbReference type="RuleBase" id="RU003476"/>
    </source>
</evidence>
<dbReference type="PROSITE" id="PS51462">
    <property type="entry name" value="NUDIX"/>
    <property type="match status" value="1"/>
</dbReference>
<reference evidence="5 6" key="1">
    <citation type="journal article" date="2016" name="Nat. Commun.">
        <title>Thousands of microbial genomes shed light on interconnected biogeochemical processes in an aquifer system.</title>
        <authorList>
            <person name="Anantharaman K."/>
            <person name="Brown C.T."/>
            <person name="Hug L.A."/>
            <person name="Sharon I."/>
            <person name="Castelle C.J."/>
            <person name="Probst A.J."/>
            <person name="Thomas B.C."/>
            <person name="Singh A."/>
            <person name="Wilkins M.J."/>
            <person name="Karaoz U."/>
            <person name="Brodie E.L."/>
            <person name="Williams K.H."/>
            <person name="Hubbard S.S."/>
            <person name="Banfield J.F."/>
        </authorList>
    </citation>
    <scope>NUCLEOTIDE SEQUENCE [LARGE SCALE GENOMIC DNA]</scope>
</reference>
<evidence type="ECO:0000256" key="1">
    <source>
        <dbReference type="ARBA" id="ARBA00001946"/>
    </source>
</evidence>
<protein>
    <recommendedName>
        <fullName evidence="4">Nudix hydrolase domain-containing protein</fullName>
    </recommendedName>
</protein>